<keyword evidence="1" id="KW-0677">Repeat</keyword>
<dbReference type="Gene3D" id="3.40.930.10">
    <property type="entry name" value="Mannitol-specific EII, Chain A"/>
    <property type="match status" value="1"/>
</dbReference>
<dbReference type="PANTHER" id="PTHR30185">
    <property type="entry name" value="CRYPTIC BETA-GLUCOSIDE BGL OPERON ANTITERMINATOR"/>
    <property type="match status" value="1"/>
</dbReference>
<organism evidence="7 8">
    <name type="scientific">Amedibacillus dolichus</name>
    <dbReference type="NCBI Taxonomy" id="31971"/>
    <lineage>
        <taxon>Bacteria</taxon>
        <taxon>Bacillati</taxon>
        <taxon>Bacillota</taxon>
        <taxon>Erysipelotrichia</taxon>
        <taxon>Erysipelotrichales</taxon>
        <taxon>Erysipelotrichaceae</taxon>
        <taxon>Amedibacillus</taxon>
    </lineage>
</organism>
<evidence type="ECO:0000256" key="2">
    <source>
        <dbReference type="ARBA" id="ARBA00023015"/>
    </source>
</evidence>
<dbReference type="InterPro" id="IPR036390">
    <property type="entry name" value="WH_DNA-bd_sf"/>
</dbReference>
<keyword evidence="3" id="KW-0010">Activator</keyword>
<dbReference type="SUPFAM" id="SSF46785">
    <property type="entry name" value="Winged helix' DNA-binding domain"/>
    <property type="match status" value="1"/>
</dbReference>
<dbReference type="Pfam" id="PF08279">
    <property type="entry name" value="HTH_11"/>
    <property type="match status" value="1"/>
</dbReference>
<name>A0A415PHP3_9FIRM</name>
<dbReference type="InterPro" id="IPR050661">
    <property type="entry name" value="BglG_antiterminators"/>
</dbReference>
<reference evidence="7 8" key="1">
    <citation type="submission" date="2018-08" db="EMBL/GenBank/DDBJ databases">
        <title>A genome reference for cultivated species of the human gut microbiota.</title>
        <authorList>
            <person name="Zou Y."/>
            <person name="Xue W."/>
            <person name="Luo G."/>
        </authorList>
    </citation>
    <scope>NUCLEOTIDE SEQUENCE [LARGE SCALE GENOMIC DNA]</scope>
    <source>
        <strain evidence="7 8">AF35-6BH</strain>
    </source>
</reference>
<dbReference type="CDD" id="cd00211">
    <property type="entry name" value="PTS_IIA_fru"/>
    <property type="match status" value="1"/>
</dbReference>
<comment type="caution">
    <text evidence="7">The sequence shown here is derived from an EMBL/GenBank/DDBJ whole genome shotgun (WGS) entry which is preliminary data.</text>
</comment>
<keyword evidence="8" id="KW-1185">Reference proteome</keyword>
<keyword evidence="2" id="KW-0805">Transcription regulation</keyword>
<dbReference type="EMBL" id="QRPK01000017">
    <property type="protein sequence ID" value="RHM12253.1"/>
    <property type="molecule type" value="Genomic_DNA"/>
</dbReference>
<dbReference type="Pfam" id="PF05043">
    <property type="entry name" value="Mga"/>
    <property type="match status" value="1"/>
</dbReference>
<dbReference type="Pfam" id="PF00359">
    <property type="entry name" value="PTS_EIIA_2"/>
    <property type="match status" value="1"/>
</dbReference>
<evidence type="ECO:0000259" key="5">
    <source>
        <dbReference type="PROSITE" id="PS51094"/>
    </source>
</evidence>
<proteinExistence type="predicted"/>
<sequence length="636" mass="74753">MLNKRQEKIILLLDDSKSWITGKEISRLMNVSDRTIRSDIDTINRYYDKPLIESNLRSGYRINQEVLVTLPIELNTVIPQTPEERCIYIIQELMFEKSEINLLDLQDQVFISGYSIDNDIKRIKKMLEPYDDIKLVRSRNYIHLEGSEQSKRQLYKELLSQETQGNFLNLNRLSSMFQDFDLLKVKKELEDVLDHYNYHVREMSMPMLMIHVGIAVERMLRYNYIETSRSIPELEEHKEYLIAKEFFKRLSKRIRIEVVDDEVKLLAMQLMGKKSVTLSNDLVNSYKKDLNVDTLVDEIIENIHNNFDIDFSKDTDLKNGLAVHLQGLIERRNKNINISNIYLQELKRKYPLVFELAIRVGEFLEQVLKTDISENELGFLALHLGAAYERYNTNSKYRAVMIYPIDQALSDFCVKKIENLFSERMDIVACVSFFEEKSIQSIKPDIILTTLQLKHNLEIPTIQISLFLNNEDESKIFQALNILDKKRFRKEFEESLVKLIEKKNFYYDLDLQTPQEVITYMCDRLEEAGYCNEDFKNSVLQREKMAATSFVYSFAVPHSLNVASIRPSISVAFLKKPIQWGDFEVKMVMLLATNEEQSNILKMFFSWLSNMINDANHFAALLETKSYEEFIAKIIE</sequence>
<gene>
    <name evidence="7" type="ORF">DWZ83_04755</name>
</gene>
<dbReference type="InterPro" id="IPR016152">
    <property type="entry name" value="PTrfase/Anion_transptr"/>
</dbReference>
<protein>
    <submittedName>
        <fullName evidence="7">Transcription antiterminator</fullName>
    </submittedName>
</protein>
<dbReference type="Gene3D" id="1.10.10.10">
    <property type="entry name" value="Winged helix-like DNA-binding domain superfamily/Winged helix DNA-binding domain"/>
    <property type="match status" value="1"/>
</dbReference>
<dbReference type="InterPro" id="IPR036388">
    <property type="entry name" value="WH-like_DNA-bd_sf"/>
</dbReference>
<dbReference type="SUPFAM" id="SSF63520">
    <property type="entry name" value="PTS-regulatory domain, PRD"/>
    <property type="match status" value="2"/>
</dbReference>
<feature type="domain" description="PRD" evidence="6">
    <location>
        <begin position="287"/>
        <end position="394"/>
    </location>
</feature>
<evidence type="ECO:0000313" key="8">
    <source>
        <dbReference type="Proteomes" id="UP000284868"/>
    </source>
</evidence>
<dbReference type="InterPro" id="IPR002178">
    <property type="entry name" value="PTS_EIIA_type-2_dom"/>
</dbReference>
<dbReference type="InterPro" id="IPR011608">
    <property type="entry name" value="PRD"/>
</dbReference>
<evidence type="ECO:0000256" key="4">
    <source>
        <dbReference type="ARBA" id="ARBA00023163"/>
    </source>
</evidence>
<dbReference type="PROSITE" id="PS51372">
    <property type="entry name" value="PRD_2"/>
    <property type="match status" value="2"/>
</dbReference>
<feature type="domain" description="PTS EIIA type-2" evidence="5">
    <location>
        <begin position="498"/>
        <end position="636"/>
    </location>
</feature>
<evidence type="ECO:0000256" key="1">
    <source>
        <dbReference type="ARBA" id="ARBA00022737"/>
    </source>
</evidence>
<keyword evidence="4" id="KW-0804">Transcription</keyword>
<dbReference type="PROSITE" id="PS51094">
    <property type="entry name" value="PTS_EIIA_TYPE_2"/>
    <property type="match status" value="1"/>
</dbReference>
<accession>A0A415PHP3</accession>
<dbReference type="GO" id="GO:0006355">
    <property type="term" value="P:regulation of DNA-templated transcription"/>
    <property type="evidence" value="ECO:0007669"/>
    <property type="project" value="InterPro"/>
</dbReference>
<dbReference type="OrthoDB" id="3175596at2"/>
<dbReference type="Gene3D" id="1.10.1790.10">
    <property type="entry name" value="PRD domain"/>
    <property type="match status" value="2"/>
</dbReference>
<feature type="domain" description="PRD" evidence="6">
    <location>
        <begin position="176"/>
        <end position="280"/>
    </location>
</feature>
<dbReference type="InterPro" id="IPR036634">
    <property type="entry name" value="PRD_sf"/>
</dbReference>
<evidence type="ECO:0000259" key="6">
    <source>
        <dbReference type="PROSITE" id="PS51372"/>
    </source>
</evidence>
<dbReference type="Pfam" id="PF00874">
    <property type="entry name" value="PRD"/>
    <property type="match status" value="2"/>
</dbReference>
<dbReference type="InterPro" id="IPR007737">
    <property type="entry name" value="Mga_HTH"/>
</dbReference>
<dbReference type="PANTHER" id="PTHR30185:SF12">
    <property type="entry name" value="TRANSCRIPTIONAL REGULATOR MANR"/>
    <property type="match status" value="1"/>
</dbReference>
<dbReference type="AlphaFoldDB" id="A0A415PHP3"/>
<dbReference type="CDD" id="cd05568">
    <property type="entry name" value="PTS_IIB_bgl_like"/>
    <property type="match status" value="1"/>
</dbReference>
<dbReference type="SUPFAM" id="SSF55804">
    <property type="entry name" value="Phoshotransferase/anion transport protein"/>
    <property type="match status" value="1"/>
</dbReference>
<evidence type="ECO:0000313" key="7">
    <source>
        <dbReference type="EMBL" id="RHM12253.1"/>
    </source>
</evidence>
<evidence type="ECO:0000256" key="3">
    <source>
        <dbReference type="ARBA" id="ARBA00023159"/>
    </source>
</evidence>
<dbReference type="InterPro" id="IPR013196">
    <property type="entry name" value="HTH_11"/>
</dbReference>
<dbReference type="Proteomes" id="UP000284868">
    <property type="component" value="Unassembled WGS sequence"/>
</dbReference>
<dbReference type="RefSeq" id="WP_118365488.1">
    <property type="nucleotide sequence ID" value="NZ_CAJKGD010000018.1"/>
</dbReference>